<dbReference type="PANTHER" id="PTHR47526:SF3">
    <property type="entry name" value="PHD-TYPE DOMAIN-CONTAINING PROTEIN"/>
    <property type="match status" value="1"/>
</dbReference>
<dbReference type="EMBL" id="JAIZAY010000006">
    <property type="protein sequence ID" value="KAJ8041044.1"/>
    <property type="molecule type" value="Genomic_DNA"/>
</dbReference>
<gene>
    <name evidence="2" type="ORF">HOLleu_15533</name>
</gene>
<organism evidence="2 3">
    <name type="scientific">Holothuria leucospilota</name>
    <name type="common">Black long sea cucumber</name>
    <name type="synonym">Mertensiothuria leucospilota</name>
    <dbReference type="NCBI Taxonomy" id="206669"/>
    <lineage>
        <taxon>Eukaryota</taxon>
        <taxon>Metazoa</taxon>
        <taxon>Echinodermata</taxon>
        <taxon>Eleutherozoa</taxon>
        <taxon>Echinozoa</taxon>
        <taxon>Holothuroidea</taxon>
        <taxon>Aspidochirotacea</taxon>
        <taxon>Aspidochirotida</taxon>
        <taxon>Holothuriidae</taxon>
        <taxon>Holothuria</taxon>
    </lineage>
</organism>
<evidence type="ECO:0000259" key="1">
    <source>
        <dbReference type="Pfam" id="PF09588"/>
    </source>
</evidence>
<dbReference type="SUPFAM" id="SSF52980">
    <property type="entry name" value="Restriction endonuclease-like"/>
    <property type="match status" value="1"/>
</dbReference>
<dbReference type="InterPro" id="IPR011335">
    <property type="entry name" value="Restrct_endonuc-II-like"/>
</dbReference>
<dbReference type="InterPro" id="IPR011604">
    <property type="entry name" value="PDDEXK-like_dom_sf"/>
</dbReference>
<evidence type="ECO:0000313" key="3">
    <source>
        <dbReference type="Proteomes" id="UP001152320"/>
    </source>
</evidence>
<evidence type="ECO:0000313" key="2">
    <source>
        <dbReference type="EMBL" id="KAJ8041044.1"/>
    </source>
</evidence>
<dbReference type="Pfam" id="PF09588">
    <property type="entry name" value="YqaJ"/>
    <property type="match status" value="1"/>
</dbReference>
<dbReference type="CDD" id="cd22343">
    <property type="entry name" value="PDDEXK_lambda_exonuclease-like"/>
    <property type="match status" value="1"/>
</dbReference>
<name>A0A9Q1CAK9_HOLLE</name>
<dbReference type="Proteomes" id="UP001152320">
    <property type="component" value="Chromosome 6"/>
</dbReference>
<dbReference type="Gene3D" id="3.90.320.10">
    <property type="match status" value="1"/>
</dbReference>
<dbReference type="GO" id="GO:0006281">
    <property type="term" value="P:DNA repair"/>
    <property type="evidence" value="ECO:0007669"/>
    <property type="project" value="UniProtKB-ARBA"/>
</dbReference>
<feature type="domain" description="YqaJ viral recombinase" evidence="1">
    <location>
        <begin position="107"/>
        <end position="223"/>
    </location>
</feature>
<reference evidence="2" key="1">
    <citation type="submission" date="2021-10" db="EMBL/GenBank/DDBJ databases">
        <title>Tropical sea cucumber genome reveals ecological adaptation and Cuvierian tubules defense mechanism.</title>
        <authorList>
            <person name="Chen T."/>
        </authorList>
    </citation>
    <scope>NUCLEOTIDE SEQUENCE</scope>
    <source>
        <strain evidence="2">Nanhai2018</strain>
        <tissue evidence="2">Muscle</tissue>
    </source>
</reference>
<protein>
    <recommendedName>
        <fullName evidence="1">YqaJ viral recombinase domain-containing protein</fullName>
    </recommendedName>
</protein>
<comment type="caution">
    <text evidence="2">The sequence shown here is derived from an EMBL/GenBank/DDBJ whole genome shotgun (WGS) entry which is preliminary data.</text>
</comment>
<sequence length="273" mass="30257">MAHHGEKSIQDFYLDWLASAKNVKYGILAYVKPKADPTRKTPNPATYEEEVAVETTKFVPTTCEAFQNSIENGSVNVNKMISLLKADQHQQILLAEETKNQASSSLWVKHGADRITGSVAGDCVKSVKDNGSVSGYSHIARVMGYYGNSTSPSLNWGKNQEPIARKQYIAWHKLNYRHTGVSCTPTGLRIVSECPYVTASSDGLISRHQCGNGILEIKNPYTYSILLQLSLSFFHFSPIGIVPELTTRKIEMLSITKSVQKVISSILDKNLFL</sequence>
<proteinExistence type="predicted"/>
<dbReference type="AlphaFoldDB" id="A0A9Q1CAK9"/>
<dbReference type="InterPro" id="IPR019080">
    <property type="entry name" value="YqaJ_viral_recombinase"/>
</dbReference>
<accession>A0A9Q1CAK9</accession>
<keyword evidence="3" id="KW-1185">Reference proteome</keyword>
<dbReference type="PANTHER" id="PTHR47526">
    <property type="entry name" value="ATP-DEPENDENT DNA HELICASE"/>
    <property type="match status" value="1"/>
</dbReference>